<reference evidence="2 3" key="1">
    <citation type="journal article" date="2014" name="Int. J. Syst. Evol. Microbiol.">
        <title>Complete genome sequence of Corynebacterium casei LMG S-19264T (=DSM 44701T), isolated from a smear-ripened cheese.</title>
        <authorList>
            <consortium name="US DOE Joint Genome Institute (JGI-PGF)"/>
            <person name="Walter F."/>
            <person name="Albersmeier A."/>
            <person name="Kalinowski J."/>
            <person name="Ruckert C."/>
        </authorList>
    </citation>
    <scope>NUCLEOTIDE SEQUENCE [LARGE SCALE GENOMIC DNA]</scope>
    <source>
        <strain evidence="2 3">KCTC 19473</strain>
    </source>
</reference>
<name>A0A918X883_9ACTN</name>
<sequence length="75" mass="8061">MNNPKGTIVTLVTFTLDGSAQSRRHDLVLRPGPIKVGHIATDHPPESRPATHTRRVPGSGRTYHRDALAPACVTG</sequence>
<evidence type="ECO:0000256" key="1">
    <source>
        <dbReference type="SAM" id="MobiDB-lite"/>
    </source>
</evidence>
<evidence type="ECO:0000313" key="2">
    <source>
        <dbReference type="EMBL" id="GHD17896.1"/>
    </source>
</evidence>
<gene>
    <name evidence="2" type="ORF">GCM10007147_07310</name>
</gene>
<dbReference type="AlphaFoldDB" id="A0A918X883"/>
<proteinExistence type="predicted"/>
<dbReference type="Proteomes" id="UP000654947">
    <property type="component" value="Unassembled WGS sequence"/>
</dbReference>
<keyword evidence="3" id="KW-1185">Reference proteome</keyword>
<protein>
    <submittedName>
        <fullName evidence="2">Uncharacterized protein</fullName>
    </submittedName>
</protein>
<organism evidence="2 3">
    <name type="scientific">Nocardiopsis kunsanensis</name>
    <dbReference type="NCBI Taxonomy" id="141693"/>
    <lineage>
        <taxon>Bacteria</taxon>
        <taxon>Bacillati</taxon>
        <taxon>Actinomycetota</taxon>
        <taxon>Actinomycetes</taxon>
        <taxon>Streptosporangiales</taxon>
        <taxon>Nocardiopsidaceae</taxon>
        <taxon>Nocardiopsis</taxon>
    </lineage>
</organism>
<evidence type="ECO:0000313" key="3">
    <source>
        <dbReference type="Proteomes" id="UP000654947"/>
    </source>
</evidence>
<dbReference type="EMBL" id="BMXL01000003">
    <property type="protein sequence ID" value="GHD17896.1"/>
    <property type="molecule type" value="Genomic_DNA"/>
</dbReference>
<feature type="region of interest" description="Disordered" evidence="1">
    <location>
        <begin position="38"/>
        <end position="75"/>
    </location>
</feature>
<accession>A0A918X883</accession>
<comment type="caution">
    <text evidence="2">The sequence shown here is derived from an EMBL/GenBank/DDBJ whole genome shotgun (WGS) entry which is preliminary data.</text>
</comment>